<evidence type="ECO:0000256" key="7">
    <source>
        <dbReference type="ARBA" id="ARBA00022918"/>
    </source>
</evidence>
<accession>A0A7K8Y4U3</accession>
<evidence type="ECO:0000256" key="3">
    <source>
        <dbReference type="ARBA" id="ARBA00022722"/>
    </source>
</evidence>
<dbReference type="Proteomes" id="UP000583613">
    <property type="component" value="Unassembled WGS sequence"/>
</dbReference>
<keyword evidence="7" id="KW-0695">RNA-directed DNA polymerase</keyword>
<name>A0A7K8Y4U3_9PICI</name>
<keyword evidence="4" id="KW-0479">Metal-binding</keyword>
<dbReference type="PROSITE" id="PS50876">
    <property type="entry name" value="ZF_INTEGRASE"/>
    <property type="match status" value="1"/>
</dbReference>
<dbReference type="SUPFAM" id="SSF46919">
    <property type="entry name" value="N-terminal Zn binding domain of HIV integrase"/>
    <property type="match status" value="1"/>
</dbReference>
<keyword evidence="5" id="KW-0255">Endonuclease</keyword>
<gene>
    <name evidence="10" type="primary">Ervk7</name>
    <name evidence="10" type="ORF">EUBBOU_R15151</name>
</gene>
<evidence type="ECO:0000256" key="8">
    <source>
        <dbReference type="PROSITE-ProRule" id="PRU00450"/>
    </source>
</evidence>
<organism evidence="10 11">
    <name type="scientific">Eubucco bourcierii</name>
    <name type="common">red-headed barbet</name>
    <dbReference type="NCBI Taxonomy" id="91767"/>
    <lineage>
        <taxon>Eukaryota</taxon>
        <taxon>Metazoa</taxon>
        <taxon>Chordata</taxon>
        <taxon>Craniata</taxon>
        <taxon>Vertebrata</taxon>
        <taxon>Euteleostomi</taxon>
        <taxon>Archelosauria</taxon>
        <taxon>Archosauria</taxon>
        <taxon>Dinosauria</taxon>
        <taxon>Saurischia</taxon>
        <taxon>Theropoda</taxon>
        <taxon>Coelurosauria</taxon>
        <taxon>Aves</taxon>
        <taxon>Neognathae</taxon>
        <taxon>Neoaves</taxon>
        <taxon>Telluraves</taxon>
        <taxon>Coraciimorphae</taxon>
        <taxon>Piciformes</taxon>
        <taxon>Ramphastidae</taxon>
        <taxon>Eubucco</taxon>
    </lineage>
</organism>
<dbReference type="Pfam" id="PF02022">
    <property type="entry name" value="Integrase_Zn"/>
    <property type="match status" value="1"/>
</dbReference>
<protein>
    <submittedName>
        <fullName evidence="10">POK7 protein</fullName>
    </submittedName>
</protein>
<keyword evidence="11" id="KW-1185">Reference proteome</keyword>
<sequence>MGVLQPGLPSPALLPKDRHLLIVDSKDCLFTIKLHPKDFPISKFKFTQAREAYTTYHQNAKGLARQFGIAMNDAKGIVKSCPTCSHHGPGLG</sequence>
<dbReference type="InterPro" id="IPR017856">
    <property type="entry name" value="Integrase-like_N"/>
</dbReference>
<keyword evidence="2" id="KW-0548">Nucleotidyltransferase</keyword>
<dbReference type="PANTHER" id="PTHR41694">
    <property type="entry name" value="ENDOGENOUS RETROVIRUS GROUP K MEMBER POL PROTEIN"/>
    <property type="match status" value="1"/>
</dbReference>
<dbReference type="InterPro" id="IPR003308">
    <property type="entry name" value="Integrase_Zn-bd_dom_N"/>
</dbReference>
<dbReference type="GO" id="GO:0008270">
    <property type="term" value="F:zinc ion binding"/>
    <property type="evidence" value="ECO:0007669"/>
    <property type="project" value="UniProtKB-KW"/>
</dbReference>
<evidence type="ECO:0000256" key="2">
    <source>
        <dbReference type="ARBA" id="ARBA00022695"/>
    </source>
</evidence>
<keyword evidence="8" id="KW-0862">Zinc</keyword>
<feature type="non-terminal residue" evidence="10">
    <location>
        <position position="1"/>
    </location>
</feature>
<proteinExistence type="predicted"/>
<feature type="non-terminal residue" evidence="10">
    <location>
        <position position="92"/>
    </location>
</feature>
<reference evidence="10 11" key="1">
    <citation type="submission" date="2019-09" db="EMBL/GenBank/DDBJ databases">
        <title>Bird 10,000 Genomes (B10K) Project - Family phase.</title>
        <authorList>
            <person name="Zhang G."/>
        </authorList>
    </citation>
    <scope>NUCLEOTIDE SEQUENCE [LARGE SCALE GENOMIC DNA]</scope>
    <source>
        <strain evidence="10">B10K-DU-001-04</strain>
        <tissue evidence="10">Muscle</tissue>
    </source>
</reference>
<evidence type="ECO:0000313" key="11">
    <source>
        <dbReference type="Proteomes" id="UP000583613"/>
    </source>
</evidence>
<dbReference type="EMBL" id="VWZE01025189">
    <property type="protein sequence ID" value="NXF98014.1"/>
    <property type="molecule type" value="Genomic_DNA"/>
</dbReference>
<evidence type="ECO:0000256" key="5">
    <source>
        <dbReference type="ARBA" id="ARBA00022759"/>
    </source>
</evidence>
<keyword evidence="1" id="KW-0808">Transferase</keyword>
<dbReference type="PANTHER" id="PTHR41694:SF3">
    <property type="entry name" value="RNA-DIRECTED DNA POLYMERASE-RELATED"/>
    <property type="match status" value="1"/>
</dbReference>
<dbReference type="GO" id="GO:0004519">
    <property type="term" value="F:endonuclease activity"/>
    <property type="evidence" value="ECO:0007669"/>
    <property type="project" value="UniProtKB-KW"/>
</dbReference>
<dbReference type="GO" id="GO:0003964">
    <property type="term" value="F:RNA-directed DNA polymerase activity"/>
    <property type="evidence" value="ECO:0007669"/>
    <property type="project" value="UniProtKB-KW"/>
</dbReference>
<keyword evidence="6" id="KW-0378">Hydrolase</keyword>
<comment type="caution">
    <text evidence="10">The sequence shown here is derived from an EMBL/GenBank/DDBJ whole genome shotgun (WGS) entry which is preliminary data.</text>
</comment>
<dbReference type="AlphaFoldDB" id="A0A7K8Y4U3"/>
<dbReference type="Gene3D" id="1.10.10.200">
    <property type="match status" value="1"/>
</dbReference>
<evidence type="ECO:0000313" key="10">
    <source>
        <dbReference type="EMBL" id="NXF98014.1"/>
    </source>
</evidence>
<dbReference type="GO" id="GO:0016787">
    <property type="term" value="F:hydrolase activity"/>
    <property type="evidence" value="ECO:0007669"/>
    <property type="project" value="UniProtKB-KW"/>
</dbReference>
<evidence type="ECO:0000256" key="6">
    <source>
        <dbReference type="ARBA" id="ARBA00022801"/>
    </source>
</evidence>
<feature type="domain" description="Integrase-type" evidence="9">
    <location>
        <begin position="44"/>
        <end position="85"/>
    </location>
</feature>
<evidence type="ECO:0000256" key="4">
    <source>
        <dbReference type="ARBA" id="ARBA00022723"/>
    </source>
</evidence>
<dbReference type="OrthoDB" id="9339466at2759"/>
<keyword evidence="3" id="KW-0540">Nuclease</keyword>
<keyword evidence="8" id="KW-0863">Zinc-finger</keyword>
<evidence type="ECO:0000256" key="1">
    <source>
        <dbReference type="ARBA" id="ARBA00022679"/>
    </source>
</evidence>
<evidence type="ECO:0000259" key="9">
    <source>
        <dbReference type="PROSITE" id="PS50876"/>
    </source>
</evidence>
<dbReference type="GO" id="GO:0035613">
    <property type="term" value="F:RNA stem-loop binding"/>
    <property type="evidence" value="ECO:0007669"/>
    <property type="project" value="TreeGrafter"/>
</dbReference>